<keyword evidence="4" id="KW-1185">Reference proteome</keyword>
<dbReference type="Proteomes" id="UP000030765">
    <property type="component" value="Unassembled WGS sequence"/>
</dbReference>
<proteinExistence type="predicted"/>
<feature type="region of interest" description="Disordered" evidence="1">
    <location>
        <begin position="1"/>
        <end position="33"/>
    </location>
</feature>
<dbReference type="VEuPathDB" id="VectorBase:ASIC019002"/>
<feature type="compositionally biased region" description="Polar residues" evidence="1">
    <location>
        <begin position="1"/>
        <end position="16"/>
    </location>
</feature>
<reference evidence="2 4" key="1">
    <citation type="journal article" date="2014" name="BMC Genomics">
        <title>Genome sequence of Anopheles sinensis provides insight into genetics basis of mosquito competence for malaria parasites.</title>
        <authorList>
            <person name="Zhou D."/>
            <person name="Zhang D."/>
            <person name="Ding G."/>
            <person name="Shi L."/>
            <person name="Hou Q."/>
            <person name="Ye Y."/>
            <person name="Xu Y."/>
            <person name="Zhou H."/>
            <person name="Xiong C."/>
            <person name="Li S."/>
            <person name="Yu J."/>
            <person name="Hong S."/>
            <person name="Yu X."/>
            <person name="Zou P."/>
            <person name="Chen C."/>
            <person name="Chang X."/>
            <person name="Wang W."/>
            <person name="Lv Y."/>
            <person name="Sun Y."/>
            <person name="Ma L."/>
            <person name="Shen B."/>
            <person name="Zhu C."/>
        </authorList>
    </citation>
    <scope>NUCLEOTIDE SEQUENCE [LARGE SCALE GENOMIC DNA]</scope>
</reference>
<evidence type="ECO:0000256" key="1">
    <source>
        <dbReference type="SAM" id="MobiDB-lite"/>
    </source>
</evidence>
<dbReference type="EMBL" id="ATLV01024191">
    <property type="status" value="NOT_ANNOTATED_CDS"/>
    <property type="molecule type" value="Genomic_DNA"/>
</dbReference>
<organism evidence="2">
    <name type="scientific">Anopheles sinensis</name>
    <name type="common">Mosquito</name>
    <dbReference type="NCBI Taxonomy" id="74873"/>
    <lineage>
        <taxon>Eukaryota</taxon>
        <taxon>Metazoa</taxon>
        <taxon>Ecdysozoa</taxon>
        <taxon>Arthropoda</taxon>
        <taxon>Hexapoda</taxon>
        <taxon>Insecta</taxon>
        <taxon>Pterygota</taxon>
        <taxon>Neoptera</taxon>
        <taxon>Endopterygota</taxon>
        <taxon>Diptera</taxon>
        <taxon>Nematocera</taxon>
        <taxon>Culicoidea</taxon>
        <taxon>Culicidae</taxon>
        <taxon>Anophelinae</taxon>
        <taxon>Anopheles</taxon>
    </lineage>
</organism>
<accession>A0A084WL66</accession>
<reference evidence="3" key="2">
    <citation type="submission" date="2020-05" db="UniProtKB">
        <authorList>
            <consortium name="EnsemblMetazoa"/>
        </authorList>
    </citation>
    <scope>IDENTIFICATION</scope>
</reference>
<dbReference type="AlphaFoldDB" id="A0A084WL66"/>
<evidence type="ECO:0000313" key="2">
    <source>
        <dbReference type="EMBL" id="KFB50960.1"/>
    </source>
</evidence>
<name>A0A084WL66_ANOSI</name>
<evidence type="ECO:0000313" key="3">
    <source>
        <dbReference type="EnsemblMetazoa" id="ASIC019002-PA"/>
    </source>
</evidence>
<dbReference type="EMBL" id="KE525350">
    <property type="protein sequence ID" value="KFB50960.1"/>
    <property type="molecule type" value="Genomic_DNA"/>
</dbReference>
<protein>
    <submittedName>
        <fullName evidence="2 3">Uncharacterized protein</fullName>
    </submittedName>
</protein>
<evidence type="ECO:0000313" key="4">
    <source>
        <dbReference type="Proteomes" id="UP000030765"/>
    </source>
</evidence>
<sequence length="122" mass="13204">MEVDGVQQSQATTTTRPHPPVLKSSGASSIKGNTTRGQLRIAAQNGLIDLCRKAIAQPVSMGLTGFNLSIDRHISICGSSGPPAERIPHQLEPHIRSRMLTSTSSCKSHVTYAHRYDPDFEP</sequence>
<gene>
    <name evidence="2" type="ORF">ZHAS_00019002</name>
</gene>
<dbReference type="EnsemblMetazoa" id="ASIC019002-RA">
    <property type="protein sequence ID" value="ASIC019002-PA"/>
    <property type="gene ID" value="ASIC019002"/>
</dbReference>